<sequence>MYKKAGNTRFHEELVELIYGSLLEHGKWQQFLDHLNGSMRHGKTTFMYHDAVVRKGYFSLAAGYTDEEITDYNRYYNLINPWMAKAAVRPVGKGVTSDYMFDAQQLRKTEFYNDYLRKIGLEGGAGITIFRDKGRSFVLTSLMSARDHEASADLAKLLTELSPHIARAFSYYRKGTKASDEANSQCTLLDLAGTGLILIDEDAQLKTLNKTAEQFIGQRCGLRITPTNRIVFEKTRLQEMLKDLCQRQSRGSVYRAETSNTMKSYDITMVRMQTDKMREFLAGPSVAILIKLRSAAAEFINEFALSPGELRVARAIIGGMSVSEIALERGISRETVRTQLKSIFSKLGISSQLELVRLFQPK</sequence>
<keyword evidence="2" id="KW-0238">DNA-binding</keyword>
<dbReference type="SMART" id="SM00421">
    <property type="entry name" value="HTH_LUXR"/>
    <property type="match status" value="1"/>
</dbReference>
<dbReference type="InterPro" id="IPR000792">
    <property type="entry name" value="Tscrpt_reg_LuxR_C"/>
</dbReference>
<proteinExistence type="predicted"/>
<dbReference type="PANTHER" id="PTHR44688">
    <property type="entry name" value="DNA-BINDING TRANSCRIPTIONAL ACTIVATOR DEVR_DOSR"/>
    <property type="match status" value="1"/>
</dbReference>
<evidence type="ECO:0000313" key="5">
    <source>
        <dbReference type="EMBL" id="MQX13175.1"/>
    </source>
</evidence>
<evidence type="ECO:0000256" key="1">
    <source>
        <dbReference type="ARBA" id="ARBA00023015"/>
    </source>
</evidence>
<keyword evidence="1" id="KW-0805">Transcription regulation</keyword>
<evidence type="ECO:0000259" key="4">
    <source>
        <dbReference type="PROSITE" id="PS50043"/>
    </source>
</evidence>
<dbReference type="CDD" id="cd06170">
    <property type="entry name" value="LuxR_C_like"/>
    <property type="match status" value="1"/>
</dbReference>
<reference evidence="5 6" key="1">
    <citation type="journal article" date="2013" name="Genome Biol.">
        <title>Comparative genomics of the core and accessory genomes of 48 Sinorhizobium strains comprising five genospecies.</title>
        <authorList>
            <person name="Sugawara M."/>
            <person name="Epstein B."/>
            <person name="Badgley B.D."/>
            <person name="Unno T."/>
            <person name="Xu L."/>
            <person name="Reese J."/>
            <person name="Gyaneshwar P."/>
            <person name="Denny R."/>
            <person name="Mudge J."/>
            <person name="Bharti A.K."/>
            <person name="Farmer A.D."/>
            <person name="May G.D."/>
            <person name="Woodward J.E."/>
            <person name="Medigue C."/>
            <person name="Vallenet D."/>
            <person name="Lajus A."/>
            <person name="Rouy Z."/>
            <person name="Martinez-Vaz B."/>
            <person name="Tiffin P."/>
            <person name="Young N.D."/>
            <person name="Sadowsky M.J."/>
        </authorList>
    </citation>
    <scope>NUCLEOTIDE SEQUENCE [LARGE SCALE GENOMIC DNA]</scope>
    <source>
        <strain evidence="5 6">USDA205</strain>
    </source>
</reference>
<gene>
    <name evidence="5" type="ORF">GHK48_34460</name>
</gene>
<protein>
    <submittedName>
        <fullName evidence="5">Helix-turn-helix transcriptional regulator</fullName>
    </submittedName>
</protein>
<organism evidence="5 6">
    <name type="scientific">Rhizobium fredii</name>
    <name type="common">Sinorhizobium fredii</name>
    <dbReference type="NCBI Taxonomy" id="380"/>
    <lineage>
        <taxon>Bacteria</taxon>
        <taxon>Pseudomonadati</taxon>
        <taxon>Pseudomonadota</taxon>
        <taxon>Alphaproteobacteria</taxon>
        <taxon>Hyphomicrobiales</taxon>
        <taxon>Rhizobiaceae</taxon>
        <taxon>Sinorhizobium/Ensifer group</taxon>
        <taxon>Sinorhizobium</taxon>
    </lineage>
</organism>
<dbReference type="PANTHER" id="PTHR44688:SF16">
    <property type="entry name" value="DNA-BINDING TRANSCRIPTIONAL ACTIVATOR DEVR_DOSR"/>
    <property type="match status" value="1"/>
</dbReference>
<dbReference type="Gene3D" id="1.10.10.10">
    <property type="entry name" value="Winged helix-like DNA-binding domain superfamily/Winged helix DNA-binding domain"/>
    <property type="match status" value="1"/>
</dbReference>
<dbReference type="InterPro" id="IPR036388">
    <property type="entry name" value="WH-like_DNA-bd_sf"/>
</dbReference>
<dbReference type="Pfam" id="PF00196">
    <property type="entry name" value="GerE"/>
    <property type="match status" value="1"/>
</dbReference>
<dbReference type="InterPro" id="IPR016032">
    <property type="entry name" value="Sig_transdc_resp-reg_C-effctor"/>
</dbReference>
<accession>A0A844ASJ2</accession>
<dbReference type="AlphaFoldDB" id="A0A844ASJ2"/>
<dbReference type="GO" id="GO:0006355">
    <property type="term" value="P:regulation of DNA-templated transcription"/>
    <property type="evidence" value="ECO:0007669"/>
    <property type="project" value="InterPro"/>
</dbReference>
<dbReference type="RefSeq" id="WP_037436299.1">
    <property type="nucleotide sequence ID" value="NZ_BJNI01000144.1"/>
</dbReference>
<name>A0A844ASJ2_RHIFR</name>
<evidence type="ECO:0000256" key="3">
    <source>
        <dbReference type="ARBA" id="ARBA00023163"/>
    </source>
</evidence>
<comment type="caution">
    <text evidence="5">The sequence shown here is derived from an EMBL/GenBank/DDBJ whole genome shotgun (WGS) entry which is preliminary data.</text>
</comment>
<feature type="domain" description="HTH luxR-type" evidence="4">
    <location>
        <begin position="298"/>
        <end position="362"/>
    </location>
</feature>
<dbReference type="Proteomes" id="UP000466694">
    <property type="component" value="Unassembled WGS sequence"/>
</dbReference>
<evidence type="ECO:0000313" key="6">
    <source>
        <dbReference type="Proteomes" id="UP000466694"/>
    </source>
</evidence>
<dbReference type="SUPFAM" id="SSF46894">
    <property type="entry name" value="C-terminal effector domain of the bipartite response regulators"/>
    <property type="match status" value="1"/>
</dbReference>
<evidence type="ECO:0000256" key="2">
    <source>
        <dbReference type="ARBA" id="ARBA00023125"/>
    </source>
</evidence>
<dbReference type="GO" id="GO:0003677">
    <property type="term" value="F:DNA binding"/>
    <property type="evidence" value="ECO:0007669"/>
    <property type="project" value="UniProtKB-KW"/>
</dbReference>
<dbReference type="PROSITE" id="PS50043">
    <property type="entry name" value="HTH_LUXR_2"/>
    <property type="match status" value="1"/>
</dbReference>
<keyword evidence="3" id="KW-0804">Transcription</keyword>
<dbReference type="EMBL" id="WISZ01000254">
    <property type="protein sequence ID" value="MQX13175.1"/>
    <property type="molecule type" value="Genomic_DNA"/>
</dbReference>
<dbReference type="PRINTS" id="PR00038">
    <property type="entry name" value="HTHLUXR"/>
</dbReference>